<feature type="region of interest" description="Disordered" evidence="1">
    <location>
        <begin position="1212"/>
        <end position="1239"/>
    </location>
</feature>
<accession>A0A6C0BCD0</accession>
<organism evidence="2">
    <name type="scientific">viral metagenome</name>
    <dbReference type="NCBI Taxonomy" id="1070528"/>
    <lineage>
        <taxon>unclassified sequences</taxon>
        <taxon>metagenomes</taxon>
        <taxon>organismal metagenomes</taxon>
    </lineage>
</organism>
<protein>
    <submittedName>
        <fullName evidence="2">Uncharacterized protein</fullName>
    </submittedName>
</protein>
<feature type="region of interest" description="Disordered" evidence="1">
    <location>
        <begin position="1055"/>
        <end position="1146"/>
    </location>
</feature>
<feature type="compositionally biased region" description="Basic and acidic residues" evidence="1">
    <location>
        <begin position="905"/>
        <end position="936"/>
    </location>
</feature>
<feature type="compositionally biased region" description="Polar residues" evidence="1">
    <location>
        <begin position="1212"/>
        <end position="1221"/>
    </location>
</feature>
<dbReference type="EMBL" id="MN739120">
    <property type="protein sequence ID" value="QHS89776.1"/>
    <property type="molecule type" value="Genomic_DNA"/>
</dbReference>
<name>A0A6C0BCD0_9ZZZZ</name>
<evidence type="ECO:0000256" key="1">
    <source>
        <dbReference type="SAM" id="MobiDB-lite"/>
    </source>
</evidence>
<dbReference type="AlphaFoldDB" id="A0A6C0BCD0"/>
<feature type="compositionally biased region" description="Polar residues" evidence="1">
    <location>
        <begin position="1121"/>
        <end position="1146"/>
    </location>
</feature>
<reference evidence="2" key="1">
    <citation type="journal article" date="2020" name="Nature">
        <title>Giant virus diversity and host interactions through global metagenomics.</title>
        <authorList>
            <person name="Schulz F."/>
            <person name="Roux S."/>
            <person name="Paez-Espino D."/>
            <person name="Jungbluth S."/>
            <person name="Walsh D.A."/>
            <person name="Denef V.J."/>
            <person name="McMahon K.D."/>
            <person name="Konstantinidis K.T."/>
            <person name="Eloe-Fadrosh E.A."/>
            <person name="Kyrpides N.C."/>
            <person name="Woyke T."/>
        </authorList>
    </citation>
    <scope>NUCLEOTIDE SEQUENCE</scope>
    <source>
        <strain evidence="2">GVMAG-M-3300010160-4</strain>
    </source>
</reference>
<feature type="region of interest" description="Disordered" evidence="1">
    <location>
        <begin position="904"/>
        <end position="939"/>
    </location>
</feature>
<evidence type="ECO:0000313" key="2">
    <source>
        <dbReference type="EMBL" id="QHS89776.1"/>
    </source>
</evidence>
<feature type="compositionally biased region" description="Polar residues" evidence="1">
    <location>
        <begin position="1100"/>
        <end position="1114"/>
    </location>
</feature>
<sequence length="1239" mass="141213">MTDIGNITNQNGFCITVDSNIASVDTSEKFFRELLSIMRDHPEYKAQVSAVNPNNIECVALPIRLRDLSQLKTEATSDRTNHASNRAEIEARLYAARYFPPGKTENAGFYTQQMPSFIDDIKSKFSDRSGKEKSILVLSQLSFARLTNDMVNLLLKKKPDGTDNIVRQRKQNPETEIVHEDGTTTFSYYTEEEIAEKEKVLRTAENADNFLTLDVQHVPFTIDNILISAASQINVKRNSYNKNLKIPTVDEIFEDDDELSILLREQYMRIKTIANRDLDIISIIESRGASIQHLIHADCRGEEVLPQPVDESKLTIREIYSSLLIYVKYILAMISELITIIHENGNKPSININNLIGIETTSEGDNPLNKISDLLSSKEFSEFFKSESPAFSLPPHFIRYLMISLLKFCTETAGFRAPKIVSAVSKYFGYRLTETNHDNQIVTFFNIENAPVAVVDTPTLILILEGKMEPLISYLYRTSPKYLEDNGTFNRALGIIDRTVTFIQTSNSSKKPPRYDVLNSDFVFDVDSLIETAKHLSGYSNLSDSVSPFSNYKSDILKKNETLREKRIKISEELSQKYGSCSLQYYIPLPSIPYSQSELFWFKQKCAELETKIGEIKELNPTFNWDLLREEYRRLRQLKNDNASSQIDSQKLKLDIEKSGNTLKTLYEVSGIDSSKIDLLSKYEESLIQYSNPEKMEFGFEAFEFKFNKDVDLTMNYIIDNTSIMVGTEVRTCSSILNDTGGDKIIIDYFDPFFRPFATVNTQSFNISISLSDKLGKNGLISKTINMTVTFGSTDDTHMCTKFRTKFFSISNRQLLIQKSKEALNIPDNRLDFSLNEVPSKFIVRWSQSEKQKNAMQGLEKEKTLKFYDKVRGCSEMYPFYDNVAMSIIMNQFTIYSNKFYGSQQEREKRNKETAEKRRIENEKRGNSGNDYDRNGPKISVPKNSGIWVNGDISGVDLIKSQIKIGSFVPNIAEDEIYSEEIKKSDKKPIFTRQRELKKSNATAYDKQVDLIKDQTQEQIVQVFKTRRVRENQTENNGWSKIVYHDKIITVKIRPVNENSDTKKHNNRKGSTTPHRFKGGLRSDDRRTNSNIRGNRHNSRNGTPSNNGFNSGRSQNRESSRGSTPNSYVNHSQNKDSASPNVSKRSVSYAGAKSPIINPEDEFKLFNRSAFNSYQSNTGVTAFYPSVFTSPVVGGTGDVNDQVSLFNTLPVSQTTSSTPNTTDHKEKQDFVTDVDADDW</sequence>
<proteinExistence type="predicted"/>